<dbReference type="EMBL" id="JAGIOL010000001">
    <property type="protein sequence ID" value="MBP2437389.1"/>
    <property type="molecule type" value="Genomic_DNA"/>
</dbReference>
<comment type="caution">
    <text evidence="4">The sequence shown here is derived from an EMBL/GenBank/DDBJ whole genome shotgun (WGS) entry which is preliminary data.</text>
</comment>
<keyword evidence="2" id="KW-0812">Transmembrane</keyword>
<dbReference type="SUPFAM" id="SSF49899">
    <property type="entry name" value="Concanavalin A-like lectins/glucanases"/>
    <property type="match status" value="1"/>
</dbReference>
<keyword evidence="2" id="KW-1133">Transmembrane helix</keyword>
<dbReference type="Proteomes" id="UP001519362">
    <property type="component" value="Unassembled WGS sequence"/>
</dbReference>
<feature type="signal peptide" evidence="3">
    <location>
        <begin position="1"/>
        <end position="35"/>
    </location>
</feature>
<evidence type="ECO:0000256" key="3">
    <source>
        <dbReference type="SAM" id="SignalP"/>
    </source>
</evidence>
<evidence type="ECO:0000256" key="1">
    <source>
        <dbReference type="SAM" id="MobiDB-lite"/>
    </source>
</evidence>
<keyword evidence="3" id="KW-0732">Signal</keyword>
<name>A0ABS4ZJD7_9MICO</name>
<reference evidence="4 5" key="1">
    <citation type="submission" date="2021-03" db="EMBL/GenBank/DDBJ databases">
        <title>Sequencing the genomes of 1000 actinobacteria strains.</title>
        <authorList>
            <person name="Klenk H.-P."/>
        </authorList>
    </citation>
    <scope>NUCLEOTIDE SEQUENCE [LARGE SCALE GENOMIC DNA]</scope>
    <source>
        <strain evidence="4 5">DSM 24221</strain>
    </source>
</reference>
<dbReference type="NCBIfam" id="TIGR01167">
    <property type="entry name" value="LPXTG_anchor"/>
    <property type="match status" value="1"/>
</dbReference>
<accession>A0ABS4ZJD7</accession>
<evidence type="ECO:0000256" key="2">
    <source>
        <dbReference type="SAM" id="Phobius"/>
    </source>
</evidence>
<feature type="transmembrane region" description="Helical" evidence="2">
    <location>
        <begin position="1164"/>
        <end position="1184"/>
    </location>
</feature>
<dbReference type="Gene3D" id="2.60.120.200">
    <property type="match status" value="1"/>
</dbReference>
<protein>
    <submittedName>
        <fullName evidence="4">LPXTG-motif cell wall-anchored protein</fullName>
    </submittedName>
</protein>
<dbReference type="RefSeq" id="WP_165134116.1">
    <property type="nucleotide sequence ID" value="NZ_CP049253.1"/>
</dbReference>
<proteinExistence type="predicted"/>
<sequence>MALGAHKSRPLRGGLIAVVCAGALLAPAGHVSAFAAGDLVAFNGQSSVYIDEPLQGGTLGSWELSGYNWQPDFTTVLEDNARERSINTNNCQGIWPLCTAVRNNERDSRWLTLTTDNTRDGLGEAATALHSGTIPSDLGVVLEYDQRIYRTNDGRMGGFPETQGGGDGIAVYLADANPSTYGNPGVDVTPDEPGGYGAGLGYSAVSDTGDNWCSAQQGVAGGYIGIGFDVYGNYQKADGANEFNAYVRATRPRSIANGHPDAFVGELANGDVPHSNRVPQSIGLRGSGVRFNDHPACDPNATSAFPGLLNAYGAIELDEPLVTSPDVHSLFQVKWEGGPNDNADLYEGVYTEPGQSGVAVQAEEVPAAQLPMGFDDPRGYVKFSVPSSISSFNFAYTRNGTSAGAPAIGITQDVSLGPNGAYAPLNRTVGGYRWLAGTDNLSTYPNPTTVSHVNSNEATRLGAVIDNARGDSREYRRVRITLTPDGSGTRLVRVYWSEKLDVADDKCYSEEGAELPGRTANGVIDTCVDPVVGEEAGTWFHDRAQPLEYEEMFSYDLGDSDVQAELPSQFRLGFSASTGWAVNHHQIRNLSVTSVIDLEVEKQVAFIGDNTDATMVSEWLDEDTGTLGENVAYRIAAWNNGPSDVDQAYPATLTDGLEEVPFQNVDDVLWTAHAQDGAAICAAWNAVTVTCDEWVTELSGVGPLTVDEPLRWAAPSRTTAPTAGISVTFVGAVSDGDASSPQIIPGDWYDNVAHVAASVHGGPREDDLSNNSDDARIRVVPQLQVNKLWSIDDVVYVDGEQPDEYVAALEIDPLPDGVDEPEFDGVYSFGIDMLDNDDNPVVINESVDVPVGCSVDAAVTSVNGEEIDADLAYEHVLTASPALNVIELTNTVECQSLTLRKSVVNPTQAVSVIGGPDEWILSATLLGSDAVIDEAPSVEIAGVDPSVSLATSTTPVDEGSYQLQELPLAGSAADLGAYIVEQEWSCTYPDPTDQDPDAIAEATVTPEGVVSVPGGADVTCEIVNATAEITVLKWAEASHFEPQDFTLEVRQAAGGPSDPAVLSAEGSSEQSIDNSTLVVPGNSYEISEYANNPHLPFLQKAFEQYVASAECPASPQLSDLENPACWSESDPQSVSVSSGEREIYRFVNIAPNAPEMPLTGGKSATMFFVVGFLVILSGMGGILLKRWRGRIHS</sequence>
<organism evidence="4 5">
    <name type="scientific">Microbacterium amylolyticum</name>
    <dbReference type="NCBI Taxonomy" id="936337"/>
    <lineage>
        <taxon>Bacteria</taxon>
        <taxon>Bacillati</taxon>
        <taxon>Actinomycetota</taxon>
        <taxon>Actinomycetes</taxon>
        <taxon>Micrococcales</taxon>
        <taxon>Microbacteriaceae</taxon>
        <taxon>Microbacterium</taxon>
    </lineage>
</organism>
<dbReference type="InterPro" id="IPR013320">
    <property type="entry name" value="ConA-like_dom_sf"/>
</dbReference>
<evidence type="ECO:0000313" key="5">
    <source>
        <dbReference type="Proteomes" id="UP001519362"/>
    </source>
</evidence>
<keyword evidence="5" id="KW-1185">Reference proteome</keyword>
<feature type="chain" id="PRO_5047448003" evidence="3">
    <location>
        <begin position="36"/>
        <end position="1193"/>
    </location>
</feature>
<evidence type="ECO:0000313" key="4">
    <source>
        <dbReference type="EMBL" id="MBP2437389.1"/>
    </source>
</evidence>
<feature type="region of interest" description="Disordered" evidence="1">
    <location>
        <begin position="1052"/>
        <end position="1075"/>
    </location>
</feature>
<keyword evidence="2" id="KW-0472">Membrane</keyword>
<gene>
    <name evidence="4" type="ORF">JOF34_001975</name>
</gene>
<feature type="compositionally biased region" description="Polar residues" evidence="1">
    <location>
        <begin position="1065"/>
        <end position="1075"/>
    </location>
</feature>